<keyword evidence="1" id="KW-1133">Transmembrane helix</keyword>
<keyword evidence="2" id="KW-0732">Signal</keyword>
<dbReference type="Proteomes" id="UP001524547">
    <property type="component" value="Unassembled WGS sequence"/>
</dbReference>
<evidence type="ECO:0008006" key="5">
    <source>
        <dbReference type="Google" id="ProtNLM"/>
    </source>
</evidence>
<keyword evidence="1" id="KW-0812">Transmembrane</keyword>
<feature type="signal peptide" evidence="2">
    <location>
        <begin position="1"/>
        <end position="24"/>
    </location>
</feature>
<gene>
    <name evidence="3" type="ORF">NFI88_05855</name>
</gene>
<evidence type="ECO:0000256" key="1">
    <source>
        <dbReference type="SAM" id="Phobius"/>
    </source>
</evidence>
<evidence type="ECO:0000256" key="2">
    <source>
        <dbReference type="SAM" id="SignalP"/>
    </source>
</evidence>
<feature type="chain" id="PRO_5045170177" description="VWA domain-containing protein" evidence="2">
    <location>
        <begin position="25"/>
        <end position="502"/>
    </location>
</feature>
<keyword evidence="4" id="KW-1185">Reference proteome</keyword>
<proteinExistence type="predicted"/>
<evidence type="ECO:0000313" key="3">
    <source>
        <dbReference type="EMBL" id="MCQ8240368.1"/>
    </source>
</evidence>
<dbReference type="RefSeq" id="WP_422919096.1">
    <property type="nucleotide sequence ID" value="NZ_JAMZEJ010000003.1"/>
</dbReference>
<feature type="transmembrane region" description="Helical" evidence="1">
    <location>
        <begin position="428"/>
        <end position="451"/>
    </location>
</feature>
<comment type="caution">
    <text evidence="3">The sequence shown here is derived from an EMBL/GenBank/DDBJ whole genome shotgun (WGS) entry which is preliminary data.</text>
</comment>
<keyword evidence="1" id="KW-0472">Membrane</keyword>
<sequence>MLALARVLLVPLLLLIALHRPAWADPPVPEVFLIQNSGWMEPFFTDPSAPFRPLLRAFIEAAHRPDAPVTIASFNQEGQLGDRPSPFPLFHGALGPAALDDALARLDLPRRADGAYTDADYNGALSGAIGQLLHQQPGIIWMVTNNKNSRSNDQNVVANTSRFSALLTDSPFITRIVAYPVRMPSQGKAFAENGLVLYGIAYGAPAAAALSEATDAPAMRRLFNDPPVRLKPLTRDPLSLVLRPDRQGTTSVRERNGVLVLEDVPAGRATPIRLPGSLSSAYYPQVIASARLQAEWQGDIPVQVSVSPDRIADVAPGAALPDVRLVLTVPPIRRPPGLAGLTASGRRISGTLRIALTDERLVLQPAFVDKMRALFGSDAGAVGRGVMHLSGADAQLPASLPAVFLQHRAVSGATTLVPVLIVVRFSPWPLLGLIAVGVLLALTIAALILLAGRSRLHQVRIGDEVISVLARPFRTQLVRTPRGQRARVVGRLIGAPRVTPLD</sequence>
<organism evidence="3 4">
    <name type="scientific">Rhizosaccharibacter radicis</name>
    <dbReference type="NCBI Taxonomy" id="2782605"/>
    <lineage>
        <taxon>Bacteria</taxon>
        <taxon>Pseudomonadati</taxon>
        <taxon>Pseudomonadota</taxon>
        <taxon>Alphaproteobacteria</taxon>
        <taxon>Acetobacterales</taxon>
        <taxon>Acetobacteraceae</taxon>
        <taxon>Rhizosaccharibacter</taxon>
    </lineage>
</organism>
<protein>
    <recommendedName>
        <fullName evidence="5">VWA domain-containing protein</fullName>
    </recommendedName>
</protein>
<evidence type="ECO:0000313" key="4">
    <source>
        <dbReference type="Proteomes" id="UP001524547"/>
    </source>
</evidence>
<reference evidence="3 4" key="1">
    <citation type="submission" date="2022-06" db="EMBL/GenBank/DDBJ databases">
        <title>Rhizosaccharibacter gen. nov. sp. nov. KSS12, endophytic bacteria isolated from sugarcane.</title>
        <authorList>
            <person name="Pitiwittayakul N."/>
        </authorList>
    </citation>
    <scope>NUCLEOTIDE SEQUENCE [LARGE SCALE GENOMIC DNA]</scope>
    <source>
        <strain evidence="3 4">KSS12</strain>
    </source>
</reference>
<name>A0ABT1VVJ4_9PROT</name>
<accession>A0ABT1VVJ4</accession>
<dbReference type="EMBL" id="JAMZEJ010000003">
    <property type="protein sequence ID" value="MCQ8240368.1"/>
    <property type="molecule type" value="Genomic_DNA"/>
</dbReference>